<evidence type="ECO:0000313" key="5">
    <source>
        <dbReference type="Proteomes" id="UP000226525"/>
    </source>
</evidence>
<sequence length="105" mass="12389">MQNLRKRRIEKVLVENDLYLLWKDGMEAHLSFFDLRDACPCAVCVNELTGEKILKSSDIQRDIQPSRSEFVGNYALRFYWNDGHDSGIYNFRMLRELCEHTLSKS</sequence>
<dbReference type="InterPro" id="IPR038492">
    <property type="entry name" value="GBBH-like_N_sf"/>
</dbReference>
<evidence type="ECO:0000256" key="1">
    <source>
        <dbReference type="ARBA" id="ARBA00022723"/>
    </source>
</evidence>
<dbReference type="GO" id="GO:0046872">
    <property type="term" value="F:metal ion binding"/>
    <property type="evidence" value="ECO:0007669"/>
    <property type="project" value="UniProtKB-KW"/>
</dbReference>
<gene>
    <name evidence="4" type="ORF">CMN54_08765</name>
</gene>
<comment type="caution">
    <text evidence="4">The sequence shown here is derived from an EMBL/GenBank/DDBJ whole genome shotgun (WGS) entry which is preliminary data.</text>
</comment>
<protein>
    <submittedName>
        <fullName evidence="4">DUF971 domain-containing protein</fullName>
    </submittedName>
</protein>
<evidence type="ECO:0000256" key="2">
    <source>
        <dbReference type="ARBA" id="ARBA00023004"/>
    </source>
</evidence>
<proteinExistence type="predicted"/>
<evidence type="ECO:0000313" key="4">
    <source>
        <dbReference type="EMBL" id="MAH63519.1"/>
    </source>
</evidence>
<feature type="domain" description="Gamma-butyrobetaine hydroxylase-like N-terminal" evidence="3">
    <location>
        <begin position="16"/>
        <end position="95"/>
    </location>
</feature>
<keyword evidence="2" id="KW-0408">Iron</keyword>
<evidence type="ECO:0000259" key="3">
    <source>
        <dbReference type="Pfam" id="PF06155"/>
    </source>
</evidence>
<dbReference type="AlphaFoldDB" id="A0A2D6YK23"/>
<reference evidence="5" key="1">
    <citation type="submission" date="2017-09" db="EMBL/GenBank/DDBJ databases">
        <title>The Reconstruction of 2,631 Draft Metagenome-Assembled Genomes from the Global Oceans.</title>
        <authorList>
            <person name="Tully B.J."/>
            <person name="Graham E.D."/>
            <person name="Heidelberg J.F."/>
        </authorList>
    </citation>
    <scope>NUCLEOTIDE SEQUENCE [LARGE SCALE GENOMIC DNA]</scope>
</reference>
<name>A0A2D6YK23_9DELT</name>
<dbReference type="PANTHER" id="PTHR35303">
    <property type="entry name" value="OS02G0197800 PROTEIN"/>
    <property type="match status" value="1"/>
</dbReference>
<dbReference type="Pfam" id="PF06155">
    <property type="entry name" value="GBBH-like_N"/>
    <property type="match status" value="1"/>
</dbReference>
<organism evidence="4 5">
    <name type="scientific">SAR324 cluster bacterium</name>
    <dbReference type="NCBI Taxonomy" id="2024889"/>
    <lineage>
        <taxon>Bacteria</taxon>
        <taxon>Deltaproteobacteria</taxon>
        <taxon>SAR324 cluster</taxon>
    </lineage>
</organism>
<keyword evidence="1" id="KW-0479">Metal-binding</keyword>
<accession>A0A2D6YK23</accession>
<dbReference type="InterPro" id="IPR010376">
    <property type="entry name" value="GBBH-like_N"/>
</dbReference>
<dbReference type="Proteomes" id="UP000226525">
    <property type="component" value="Unassembled WGS sequence"/>
</dbReference>
<dbReference type="EMBL" id="NZEX01000096">
    <property type="protein sequence ID" value="MAH63519.1"/>
    <property type="molecule type" value="Genomic_DNA"/>
</dbReference>
<dbReference type="Gene3D" id="3.30.2020.30">
    <property type="match status" value="1"/>
</dbReference>